<evidence type="ECO:0000313" key="3">
    <source>
        <dbReference type="Proteomes" id="UP000660611"/>
    </source>
</evidence>
<gene>
    <name evidence="2" type="ORF">Dsi01nite_079200</name>
</gene>
<dbReference type="AlphaFoldDB" id="A0A919PTH2"/>
<evidence type="ECO:0000256" key="1">
    <source>
        <dbReference type="SAM" id="MobiDB-lite"/>
    </source>
</evidence>
<evidence type="ECO:0000313" key="2">
    <source>
        <dbReference type="EMBL" id="GIG49879.1"/>
    </source>
</evidence>
<comment type="caution">
    <text evidence="2">The sequence shown here is derived from an EMBL/GenBank/DDBJ whole genome shotgun (WGS) entry which is preliminary data.</text>
</comment>
<keyword evidence="3" id="KW-1185">Reference proteome</keyword>
<feature type="region of interest" description="Disordered" evidence="1">
    <location>
        <begin position="1"/>
        <end position="39"/>
    </location>
</feature>
<organism evidence="2 3">
    <name type="scientific">Dactylosporangium siamense</name>
    <dbReference type="NCBI Taxonomy" id="685454"/>
    <lineage>
        <taxon>Bacteria</taxon>
        <taxon>Bacillati</taxon>
        <taxon>Actinomycetota</taxon>
        <taxon>Actinomycetes</taxon>
        <taxon>Micromonosporales</taxon>
        <taxon>Micromonosporaceae</taxon>
        <taxon>Dactylosporangium</taxon>
    </lineage>
</organism>
<proteinExistence type="predicted"/>
<accession>A0A919PTH2</accession>
<feature type="region of interest" description="Disordered" evidence="1">
    <location>
        <begin position="69"/>
        <end position="93"/>
    </location>
</feature>
<dbReference type="Proteomes" id="UP000660611">
    <property type="component" value="Unassembled WGS sequence"/>
</dbReference>
<reference evidence="2" key="1">
    <citation type="submission" date="2021-01" db="EMBL/GenBank/DDBJ databases">
        <title>Whole genome shotgun sequence of Dactylosporangium siamense NBRC 106093.</title>
        <authorList>
            <person name="Komaki H."/>
            <person name="Tamura T."/>
        </authorList>
    </citation>
    <scope>NUCLEOTIDE SEQUENCE</scope>
    <source>
        <strain evidence="2">NBRC 106093</strain>
    </source>
</reference>
<sequence>MAVRQGRAATDPKAEGRSRVAASSAMTKTDPPAGLAPQPRFVMQMSDDGLVALGLVGVPEGMLTAARARTSHYRRRGTPSINRHLHNEPGLSC</sequence>
<name>A0A919PTH2_9ACTN</name>
<protein>
    <submittedName>
        <fullName evidence="2">Uncharacterized protein</fullName>
    </submittedName>
</protein>
<dbReference type="EMBL" id="BONQ01000126">
    <property type="protein sequence ID" value="GIG49879.1"/>
    <property type="molecule type" value="Genomic_DNA"/>
</dbReference>